<dbReference type="InterPro" id="IPR032703">
    <property type="entry name" value="CppA_C"/>
</dbReference>
<sequence>MAEFALSAAGLETVALRVKNRNLMIEFYRDIIGFNLKREENELAIFGTAKDKNDLLWLEESPYAQDHTGEIKKLKRLCLVIPSEKEMADLAQRLLQANYPIEDALTANEASGILVEDPEGNQLEIYFGSKNTHQNPVALNLVALAQKATGEFPRLSGGVHFDKIHLNTSRLNEQQDFLENVIGLKVQDETSGILALNGGNFHVGLSTGQGGTLDLATDDVLGLDFLQFRVPQADIFALADHLEKLRVEFFIDHKKQIITVYDPTGIEWWFVSEEKKRH</sequence>
<dbReference type="InterPro" id="IPR029068">
    <property type="entry name" value="Glyas_Bleomycin-R_OHBP_Dase"/>
</dbReference>
<protein>
    <recommendedName>
        <fullName evidence="1">VOC domain-containing protein</fullName>
    </recommendedName>
</protein>
<dbReference type="OrthoDB" id="9792626at2"/>
<name>A0A1L8R610_9ENTE</name>
<dbReference type="InterPro" id="IPR032702">
    <property type="entry name" value="CppA_N"/>
</dbReference>
<dbReference type="AlphaFoldDB" id="A0A1L8R610"/>
<gene>
    <name evidence="2" type="ORF">RU96_GL002462</name>
</gene>
<evidence type="ECO:0000313" key="2">
    <source>
        <dbReference type="EMBL" id="OJG15203.1"/>
    </source>
</evidence>
<feature type="domain" description="VOC" evidence="1">
    <location>
        <begin position="10"/>
        <end position="128"/>
    </location>
</feature>
<dbReference type="Pfam" id="PF14506">
    <property type="entry name" value="CppA_N"/>
    <property type="match status" value="1"/>
</dbReference>
<dbReference type="EMBL" id="JXKG01000009">
    <property type="protein sequence ID" value="OJG15203.1"/>
    <property type="molecule type" value="Genomic_DNA"/>
</dbReference>
<proteinExistence type="predicted"/>
<dbReference type="PROSITE" id="PS51819">
    <property type="entry name" value="VOC"/>
    <property type="match status" value="1"/>
</dbReference>
<dbReference type="PANTHER" id="PTHR43279">
    <property type="entry name" value="CATECHOL-2,3-DIOXYGENASE"/>
    <property type="match status" value="1"/>
</dbReference>
<evidence type="ECO:0000259" key="1">
    <source>
        <dbReference type="PROSITE" id="PS51819"/>
    </source>
</evidence>
<dbReference type="SUPFAM" id="SSF54593">
    <property type="entry name" value="Glyoxalase/Bleomycin resistance protein/Dihydroxybiphenyl dioxygenase"/>
    <property type="match status" value="1"/>
</dbReference>
<organism evidence="2 3">
    <name type="scientific">Enterococcus canintestini</name>
    <dbReference type="NCBI Taxonomy" id="317010"/>
    <lineage>
        <taxon>Bacteria</taxon>
        <taxon>Bacillati</taxon>
        <taxon>Bacillota</taxon>
        <taxon>Bacilli</taxon>
        <taxon>Lactobacillales</taxon>
        <taxon>Enterococcaceae</taxon>
        <taxon>Enterococcus</taxon>
    </lineage>
</organism>
<accession>A0A1L8R610</accession>
<evidence type="ECO:0000313" key="3">
    <source>
        <dbReference type="Proteomes" id="UP000182835"/>
    </source>
</evidence>
<comment type="caution">
    <text evidence="2">The sequence shown here is derived from an EMBL/GenBank/DDBJ whole genome shotgun (WGS) entry which is preliminary data.</text>
</comment>
<dbReference type="Pfam" id="PF14507">
    <property type="entry name" value="CppA_C"/>
    <property type="match status" value="1"/>
</dbReference>
<dbReference type="PANTHER" id="PTHR43279:SF1">
    <property type="entry name" value="CATECHOL-2,3-DIOXYGENASE"/>
    <property type="match status" value="1"/>
</dbReference>
<dbReference type="Proteomes" id="UP000182835">
    <property type="component" value="Unassembled WGS sequence"/>
</dbReference>
<dbReference type="STRING" id="317010.RU96_GL002462"/>
<reference evidence="2 3" key="1">
    <citation type="submission" date="2014-12" db="EMBL/GenBank/DDBJ databases">
        <title>Draft genome sequences of 29 type strains of Enterococci.</title>
        <authorList>
            <person name="Zhong Z."/>
            <person name="Sun Z."/>
            <person name="Liu W."/>
            <person name="Zhang W."/>
            <person name="Zhang H."/>
        </authorList>
    </citation>
    <scope>NUCLEOTIDE SEQUENCE [LARGE SCALE GENOMIC DNA]</scope>
    <source>
        <strain evidence="2 3">DSM 21207</strain>
    </source>
</reference>
<dbReference type="Gene3D" id="3.10.180.10">
    <property type="entry name" value="2,3-Dihydroxybiphenyl 1,2-Dioxygenase, domain 1"/>
    <property type="match status" value="2"/>
</dbReference>
<dbReference type="InterPro" id="IPR037523">
    <property type="entry name" value="VOC_core"/>
</dbReference>
<dbReference type="RefSeq" id="WP_071864794.1">
    <property type="nucleotide sequence ID" value="NZ_JBHLVQ010000022.1"/>
</dbReference>